<feature type="chain" id="PRO_5031362567" evidence="9">
    <location>
        <begin position="26"/>
        <end position="1468"/>
    </location>
</feature>
<feature type="active site" description="Proton acceptor" evidence="7">
    <location>
        <position position="454"/>
    </location>
</feature>
<dbReference type="Pfam" id="PF16369">
    <property type="entry name" value="GH43_C"/>
    <property type="match status" value="1"/>
</dbReference>
<evidence type="ECO:0000313" key="11">
    <source>
        <dbReference type="EMBL" id="MBB3111135.1"/>
    </source>
</evidence>
<keyword evidence="5" id="KW-1015">Disulfide bond</keyword>
<dbReference type="SUPFAM" id="SSF49899">
    <property type="entry name" value="Concanavalin A-like lectins/glucanases"/>
    <property type="match status" value="2"/>
</dbReference>
<evidence type="ECO:0000256" key="7">
    <source>
        <dbReference type="PIRSR" id="PIRSR606710-1"/>
    </source>
</evidence>
<dbReference type="CDD" id="cd18832">
    <property type="entry name" value="GH43_GsAbnA-like"/>
    <property type="match status" value="1"/>
</dbReference>
<dbReference type="InterPro" id="IPR013320">
    <property type="entry name" value="ConA-like_dom_sf"/>
</dbReference>
<evidence type="ECO:0000259" key="10">
    <source>
        <dbReference type="PROSITE" id="PS51272"/>
    </source>
</evidence>
<accession>A0A7W5AYI9</accession>
<feature type="site" description="Important for catalytic activity, responsible for pKa modulation of the active site Glu and correct orientation of both the proton donor and substrate" evidence="8">
    <location>
        <position position="636"/>
    </location>
</feature>
<dbReference type="InterPro" id="IPR023296">
    <property type="entry name" value="Glyco_hydro_beta-prop_sf"/>
</dbReference>
<dbReference type="Proteomes" id="UP000570361">
    <property type="component" value="Unassembled WGS sequence"/>
</dbReference>
<dbReference type="Pfam" id="PF00395">
    <property type="entry name" value="SLH"/>
    <property type="match status" value="3"/>
</dbReference>
<evidence type="ECO:0000256" key="2">
    <source>
        <dbReference type="ARBA" id="ARBA00009865"/>
    </source>
</evidence>
<reference evidence="11 12" key="1">
    <citation type="submission" date="2020-08" db="EMBL/GenBank/DDBJ databases">
        <title>Genomic Encyclopedia of Type Strains, Phase III (KMG-III): the genomes of soil and plant-associated and newly described type strains.</title>
        <authorList>
            <person name="Whitman W."/>
        </authorList>
    </citation>
    <scope>NUCLEOTIDE SEQUENCE [LARGE SCALE GENOMIC DNA]</scope>
    <source>
        <strain evidence="11 12">CECT 5862</strain>
    </source>
</reference>
<keyword evidence="12" id="KW-1185">Reference proteome</keyword>
<feature type="active site" description="Proton donor" evidence="7">
    <location>
        <position position="702"/>
    </location>
</feature>
<dbReference type="InterPro" id="IPR001119">
    <property type="entry name" value="SLH_dom"/>
</dbReference>
<evidence type="ECO:0000256" key="6">
    <source>
        <dbReference type="ARBA" id="ARBA00023295"/>
    </source>
</evidence>
<evidence type="ECO:0000256" key="8">
    <source>
        <dbReference type="PIRSR" id="PIRSR606710-2"/>
    </source>
</evidence>
<dbReference type="SMART" id="SM00560">
    <property type="entry name" value="LamGL"/>
    <property type="match status" value="2"/>
</dbReference>
<dbReference type="Pfam" id="PF04616">
    <property type="entry name" value="Glyco_hydro_43"/>
    <property type="match status" value="2"/>
</dbReference>
<comment type="similarity">
    <text evidence="2">Belongs to the glycosyl hydrolase 43 family.</text>
</comment>
<dbReference type="Pfam" id="PF20578">
    <property type="entry name" value="aBig_2"/>
    <property type="match status" value="1"/>
</dbReference>
<dbReference type="Gene3D" id="2.115.10.20">
    <property type="entry name" value="Glycosyl hydrolase domain, family 43"/>
    <property type="match status" value="1"/>
</dbReference>
<name>A0A7W5AYI9_9BACL</name>
<dbReference type="InterPro" id="IPR046780">
    <property type="entry name" value="aBig_2"/>
</dbReference>
<dbReference type="SUPFAM" id="SSF75005">
    <property type="entry name" value="Arabinanase/levansucrase/invertase"/>
    <property type="match status" value="1"/>
</dbReference>
<evidence type="ECO:0000256" key="3">
    <source>
        <dbReference type="ARBA" id="ARBA00022729"/>
    </source>
</evidence>
<dbReference type="EMBL" id="JACHXK010000006">
    <property type="protein sequence ID" value="MBB3111135.1"/>
    <property type="molecule type" value="Genomic_DNA"/>
</dbReference>
<protein>
    <submittedName>
        <fullName evidence="11">Beta-xylosidase</fullName>
    </submittedName>
</protein>
<evidence type="ECO:0000313" key="12">
    <source>
        <dbReference type="Proteomes" id="UP000570361"/>
    </source>
</evidence>
<organism evidence="11 12">
    <name type="scientific">Paenibacillus phyllosphaerae</name>
    <dbReference type="NCBI Taxonomy" id="274593"/>
    <lineage>
        <taxon>Bacteria</taxon>
        <taxon>Bacillati</taxon>
        <taxon>Bacillota</taxon>
        <taxon>Bacilli</taxon>
        <taxon>Bacillales</taxon>
        <taxon>Paenibacillaceae</taxon>
        <taxon>Paenibacillus</taxon>
    </lineage>
</organism>
<dbReference type="PANTHER" id="PTHR43301">
    <property type="entry name" value="ARABINAN ENDO-1,5-ALPHA-L-ARABINOSIDASE"/>
    <property type="match status" value="1"/>
</dbReference>
<dbReference type="Pfam" id="PF13385">
    <property type="entry name" value="Laminin_G_3"/>
    <property type="match status" value="2"/>
</dbReference>
<evidence type="ECO:0000256" key="4">
    <source>
        <dbReference type="ARBA" id="ARBA00022801"/>
    </source>
</evidence>
<dbReference type="InterPro" id="IPR006558">
    <property type="entry name" value="LamG-like"/>
</dbReference>
<dbReference type="Gene3D" id="2.40.128.10">
    <property type="match status" value="1"/>
</dbReference>
<comment type="caution">
    <text evidence="11">The sequence shown here is derived from an EMBL/GenBank/DDBJ whole genome shotgun (WGS) entry which is preliminary data.</text>
</comment>
<evidence type="ECO:0000256" key="9">
    <source>
        <dbReference type="SAM" id="SignalP"/>
    </source>
</evidence>
<feature type="domain" description="SLH" evidence="10">
    <location>
        <begin position="152"/>
        <end position="215"/>
    </location>
</feature>
<evidence type="ECO:0000256" key="1">
    <source>
        <dbReference type="ARBA" id="ARBA00004834"/>
    </source>
</evidence>
<keyword evidence="3 9" id="KW-0732">Signal</keyword>
<feature type="domain" description="SLH" evidence="10">
    <location>
        <begin position="31"/>
        <end position="94"/>
    </location>
</feature>
<dbReference type="InterPro" id="IPR006710">
    <property type="entry name" value="Glyco_hydro_43"/>
</dbReference>
<keyword evidence="4" id="KW-0378">Hydrolase</keyword>
<feature type="domain" description="SLH" evidence="10">
    <location>
        <begin position="95"/>
        <end position="151"/>
    </location>
</feature>
<sequence length="1468" mass="159070">MKHTMKKYVAGGLILSMLVPGTGFAADSGTTSATSGSDIGGHWAQQAFANWQEQGLIHGYGNGIFKPNQSITRAEFVTLINRVFNFVDKAQVSFSDLPQQNQFHGEFMKAVAAGYLKGYVDGTVRPTQVISRQEAAFMIAQAFALKANAQSTDALKDLNELPAWSKSAVLTLVNGGYIQGLPDGTFSPNHSISRAEALVMLNNVAGTILNKSGTYSDLVAKNVVVNHADTTLKNVTIKGNLYLTPGIAEGDVTLDHVTVEGEIIASGGGENSIHLNDSTIQQIIVNKKNGTIRLVTKGATNIEQVYVLSGVKLEEEASDNGAGFKHIILDEALGSQATIQLAGQFDQVDVRALTAPELKLLSGQIKKLLLEQQATLVVEEKAVIDEVVIETDKTIPVKGKGKVNSSDSKLVREEAVKGEETPSVIITTPSTGSNSDDDDSDIVAPTYTNVSVHDPSVIKDGQTYYVFGSHIEAAKSTDLTNWTRFTNGYTTPDNVLFGNLSENLAGSFAWAGEDDSDSKGGFAIWAPDVYWNSEYVNEDNTKGAYMMYYSASSTYMRSAIGYAVSKTIEGPYTYVDTIIYTGFTENEAYDTNSTVNKKWDNTNIKSLIDEGDITEVDEDWFSDGAYNNYEYPNAIDATLFEDKEGKLWMTYGSWSGGIFVLELDPVTGQPKYPGVDGETEDGRMIDRYFGTKIAGGYYKSGEGPFIVYDKSSGYYFLNVTYGGLASNGGYNMRQFRATNPDGPYVDVAGKDAVLPEKTENTAYGNKLIGNFLFQREIGDPGTGLGYGYVSPGHNSVYYDEAADKHFLFFHARFPQQGELHELRVHQQFLNKDGWLVTAPLRYGGETLGKVKKSDIDGDYKFVNHGLAYSGAITKSVDIDLASNGVITGGVNGSWTLSNNYQAHITIDGVDYEGVFIKGWDETQNGVTMTFTGISKAGETIWGIRQKDLTDKEIVADIEEALTLGDTSKIMSNLTLPTTGMRNATIEWSTSDADVVTAAGVVSPPAANEEVKTAKLTATITKGSKTASKSFEITVVPVDLTDGLVAQYSFENNLDSSYGESVEGTVTGDRLDKNEGGTIAYAAGAAGQSAVFNGSSGIRLPDGLIADDTYSVSFWMNPEEYTQYTPAFFGAKSGTSWISLVPQSWDNNTMLWSGSEKWYDAATGLRNRVQEWHHIAFTVDQGSVKVYVDGVQKYAGTNFPDVFTTDNGVFGLGVNYWDKPFKGMMDEVRIYDLPITQEVVTALADELTPVAEDTEAQLSAQYSFENDLTDTTGNFGAGTVVGGKIDTVNKGEITYAEGVQGDAAVFNGESGVVLPSGLINSRNYSVAMWINAAELKTYSPAFFAARTNTNWINFQPMGDASVNLTSMLWSGYGDNRYVAGTGVDTTLNQWTHMAFTVNDGVLKVYVNGEETFSGTDFPDIFTTDNGTFSLGVNWWDTPFKGMLDELQVYTGVLTSDEVAALAAAPTVQP</sequence>
<feature type="signal peptide" evidence="9">
    <location>
        <begin position="1"/>
        <end position="25"/>
    </location>
</feature>
<dbReference type="PANTHER" id="PTHR43301:SF3">
    <property type="entry name" value="ARABINAN ENDO-1,5-ALPHA-L-ARABINOSIDASE A-RELATED"/>
    <property type="match status" value="1"/>
</dbReference>
<dbReference type="GO" id="GO:0004553">
    <property type="term" value="F:hydrolase activity, hydrolyzing O-glycosyl compounds"/>
    <property type="evidence" value="ECO:0007669"/>
    <property type="project" value="InterPro"/>
</dbReference>
<dbReference type="RefSeq" id="WP_183601002.1">
    <property type="nucleotide sequence ID" value="NZ_JACHXK010000006.1"/>
</dbReference>
<dbReference type="PROSITE" id="PS51272">
    <property type="entry name" value="SLH"/>
    <property type="match status" value="3"/>
</dbReference>
<evidence type="ECO:0000256" key="5">
    <source>
        <dbReference type="ARBA" id="ARBA00023157"/>
    </source>
</evidence>
<dbReference type="InterPro" id="IPR050727">
    <property type="entry name" value="GH43_arabinanases"/>
</dbReference>
<keyword evidence="6" id="KW-0326">Glycosidase</keyword>
<gene>
    <name evidence="11" type="ORF">FHS18_003203</name>
</gene>
<dbReference type="InterPro" id="IPR032291">
    <property type="entry name" value="Abn2_C"/>
</dbReference>
<dbReference type="Gene3D" id="2.60.120.200">
    <property type="match status" value="2"/>
</dbReference>
<proteinExistence type="inferred from homology"/>
<dbReference type="GO" id="GO:0005975">
    <property type="term" value="P:carbohydrate metabolic process"/>
    <property type="evidence" value="ECO:0007669"/>
    <property type="project" value="InterPro"/>
</dbReference>
<comment type="pathway">
    <text evidence="1">Glycan metabolism; L-arabinan degradation.</text>
</comment>